<protein>
    <submittedName>
        <fullName evidence="9">ABC transporter related protein</fullName>
    </submittedName>
</protein>
<evidence type="ECO:0000256" key="7">
    <source>
        <dbReference type="ARBA" id="ARBA00023136"/>
    </source>
</evidence>
<dbReference type="HOGENOM" id="CLU_000604_1_2_0"/>
<keyword evidence="4" id="KW-0547">Nucleotide-binding</keyword>
<dbReference type="KEGG" id="ttr:Tter_2398"/>
<keyword evidence="2" id="KW-0813">Transport</keyword>
<evidence type="ECO:0000313" key="9">
    <source>
        <dbReference type="EMBL" id="ACZ43294.1"/>
    </source>
</evidence>
<evidence type="ECO:0000259" key="8">
    <source>
        <dbReference type="PROSITE" id="PS50893"/>
    </source>
</evidence>
<evidence type="ECO:0000256" key="3">
    <source>
        <dbReference type="ARBA" id="ARBA00022475"/>
    </source>
</evidence>
<keyword evidence="10" id="KW-1185">Reference proteome</keyword>
<dbReference type="InterPro" id="IPR027417">
    <property type="entry name" value="P-loop_NTPase"/>
</dbReference>
<gene>
    <name evidence="9" type="ordered locus">Tter_2398</name>
</gene>
<dbReference type="SUPFAM" id="SSF52540">
    <property type="entry name" value="P-loop containing nucleoside triphosphate hydrolases"/>
    <property type="match status" value="1"/>
</dbReference>
<name>D1CHS3_THET1</name>
<dbReference type="PANTHER" id="PTHR42711:SF16">
    <property type="entry name" value="ABC TRANSPORTER ATP-BINDING PROTEIN"/>
    <property type="match status" value="1"/>
</dbReference>
<dbReference type="InterPro" id="IPR017871">
    <property type="entry name" value="ABC_transporter-like_CS"/>
</dbReference>
<dbReference type="eggNOG" id="COG1131">
    <property type="taxonomic scope" value="Bacteria"/>
</dbReference>
<dbReference type="AlphaFoldDB" id="D1CHS3"/>
<dbReference type="Proteomes" id="UP000000323">
    <property type="component" value="Chromosome 2"/>
</dbReference>
<dbReference type="FunFam" id="3.40.50.300:FF:000589">
    <property type="entry name" value="ABC transporter, ATP-binding subunit"/>
    <property type="match status" value="1"/>
</dbReference>
<organism evidence="9 10">
    <name type="scientific">Thermobaculum terrenum (strain ATCC BAA-798 / CCMEE 7001 / YNP1)</name>
    <dbReference type="NCBI Taxonomy" id="525904"/>
    <lineage>
        <taxon>Bacteria</taxon>
        <taxon>Bacillati</taxon>
        <taxon>Chloroflexota</taxon>
        <taxon>Chloroflexia</taxon>
        <taxon>Candidatus Thermobaculales</taxon>
        <taxon>Candidatus Thermobaculaceae</taxon>
        <taxon>Thermobaculum</taxon>
    </lineage>
</organism>
<evidence type="ECO:0000313" key="10">
    <source>
        <dbReference type="Proteomes" id="UP000000323"/>
    </source>
</evidence>
<dbReference type="OrthoDB" id="9767778at2"/>
<dbReference type="STRING" id="525904.Tter_2398"/>
<dbReference type="Pfam" id="PF00005">
    <property type="entry name" value="ABC_tran"/>
    <property type="match status" value="1"/>
</dbReference>
<evidence type="ECO:0000256" key="1">
    <source>
        <dbReference type="ARBA" id="ARBA00004236"/>
    </source>
</evidence>
<dbReference type="PANTHER" id="PTHR42711">
    <property type="entry name" value="ABC TRANSPORTER ATP-BINDING PROTEIN"/>
    <property type="match status" value="1"/>
</dbReference>
<dbReference type="SMART" id="SM00382">
    <property type="entry name" value="AAA"/>
    <property type="match status" value="1"/>
</dbReference>
<dbReference type="PROSITE" id="PS50893">
    <property type="entry name" value="ABC_TRANSPORTER_2"/>
    <property type="match status" value="1"/>
</dbReference>
<keyword evidence="6" id="KW-1278">Translocase</keyword>
<dbReference type="CDD" id="cd03230">
    <property type="entry name" value="ABC_DR_subfamily_A"/>
    <property type="match status" value="1"/>
</dbReference>
<proteinExistence type="predicted"/>
<dbReference type="GO" id="GO:0005886">
    <property type="term" value="C:plasma membrane"/>
    <property type="evidence" value="ECO:0007669"/>
    <property type="project" value="UniProtKB-SubCell"/>
</dbReference>
<keyword evidence="7" id="KW-0472">Membrane</keyword>
<keyword evidence="3" id="KW-1003">Cell membrane</keyword>
<dbReference type="InterPro" id="IPR003593">
    <property type="entry name" value="AAA+_ATPase"/>
</dbReference>
<dbReference type="EMBL" id="CP001826">
    <property type="protein sequence ID" value="ACZ43294.1"/>
    <property type="molecule type" value="Genomic_DNA"/>
</dbReference>
<feature type="domain" description="ABC transporter" evidence="8">
    <location>
        <begin position="5"/>
        <end position="230"/>
    </location>
</feature>
<reference evidence="10" key="1">
    <citation type="journal article" date="2010" name="Stand. Genomic Sci.">
        <title>Complete genome sequence of 'Thermobaculum terrenum' type strain (YNP1).</title>
        <authorList>
            <person name="Kiss H."/>
            <person name="Cleland D."/>
            <person name="Lapidus A."/>
            <person name="Lucas S."/>
            <person name="Glavina Del Rio T."/>
            <person name="Nolan M."/>
            <person name="Tice H."/>
            <person name="Han C."/>
            <person name="Goodwin L."/>
            <person name="Pitluck S."/>
            <person name="Liolios K."/>
            <person name="Ivanova N."/>
            <person name="Mavromatis K."/>
            <person name="Ovchinnikova G."/>
            <person name="Pati A."/>
            <person name="Chen A."/>
            <person name="Palaniappan K."/>
            <person name="Land M."/>
            <person name="Hauser L."/>
            <person name="Chang Y."/>
            <person name="Jeffries C."/>
            <person name="Lu M."/>
            <person name="Brettin T."/>
            <person name="Detter J."/>
            <person name="Goker M."/>
            <person name="Tindall B."/>
            <person name="Beck B."/>
            <person name="McDermott T."/>
            <person name="Woyke T."/>
            <person name="Bristow J."/>
            <person name="Eisen J."/>
            <person name="Markowitz V."/>
            <person name="Hugenholtz P."/>
            <person name="Kyrpides N."/>
            <person name="Klenk H."/>
            <person name="Cheng J."/>
        </authorList>
    </citation>
    <scope>NUCLEOTIDE SEQUENCE [LARGE SCALE GENOMIC DNA]</scope>
    <source>
        <strain evidence="10">ATCC BAA-798 / YNP1</strain>
    </source>
</reference>
<comment type="subcellular location">
    <subcellularLocation>
        <location evidence="1">Cell membrane</location>
    </subcellularLocation>
</comment>
<dbReference type="RefSeq" id="WP_012876325.1">
    <property type="nucleotide sequence ID" value="NC_013526.1"/>
</dbReference>
<dbReference type="GO" id="GO:0016887">
    <property type="term" value="F:ATP hydrolysis activity"/>
    <property type="evidence" value="ECO:0007669"/>
    <property type="project" value="InterPro"/>
</dbReference>
<dbReference type="InterPro" id="IPR050763">
    <property type="entry name" value="ABC_transporter_ATP-binding"/>
</dbReference>
<dbReference type="InterPro" id="IPR003439">
    <property type="entry name" value="ABC_transporter-like_ATP-bd"/>
</dbReference>
<dbReference type="PROSITE" id="PS00211">
    <property type="entry name" value="ABC_TRANSPORTER_1"/>
    <property type="match status" value="1"/>
</dbReference>
<accession>D1CHS3</accession>
<keyword evidence="5" id="KW-0067">ATP-binding</keyword>
<sequence>MSYAIEVTHFSKRYGSRLVVDDLSFQVREGEFFALLGPNGAGKTTTIETLEGFRRPDSGEVRVLGLDPVRDKRQLYRRVGVMLQEGGLYPTAKPLDLLQLFYEFYPNAESPEEVAERLDLGGFLHTPIRRLSGGQRQRLSLALALMGRPSVLFLDEPTAGLDPHTRRSTWDMLRGLRSEGTTIMLTTHYIEEAEQLADRVAIIDRGRLVAVDTPGALMAGAKSRIACRTDRPVDLSRVRLPLEAGADGWYTAQVEATPEAVRVLAEDLALQGVLLLEMRAGSASLEEAFLELTGEEEAEL</sequence>
<dbReference type="GO" id="GO:0005524">
    <property type="term" value="F:ATP binding"/>
    <property type="evidence" value="ECO:0007669"/>
    <property type="project" value="UniProtKB-KW"/>
</dbReference>
<evidence type="ECO:0000256" key="2">
    <source>
        <dbReference type="ARBA" id="ARBA00022448"/>
    </source>
</evidence>
<evidence type="ECO:0000256" key="6">
    <source>
        <dbReference type="ARBA" id="ARBA00022967"/>
    </source>
</evidence>
<evidence type="ECO:0000256" key="4">
    <source>
        <dbReference type="ARBA" id="ARBA00022741"/>
    </source>
</evidence>
<dbReference type="Gene3D" id="3.40.50.300">
    <property type="entry name" value="P-loop containing nucleotide triphosphate hydrolases"/>
    <property type="match status" value="1"/>
</dbReference>
<evidence type="ECO:0000256" key="5">
    <source>
        <dbReference type="ARBA" id="ARBA00022840"/>
    </source>
</evidence>